<dbReference type="Proteomes" id="UP000190162">
    <property type="component" value="Unassembled WGS sequence"/>
</dbReference>
<dbReference type="Gene3D" id="2.70.98.10">
    <property type="match status" value="1"/>
</dbReference>
<dbReference type="InterPro" id="IPR050883">
    <property type="entry name" value="PNGase"/>
</dbReference>
<accession>A0A1T4UZS7</accession>
<organism evidence="2 3">
    <name type="scientific">Enterovibrio nigricans DSM 22720</name>
    <dbReference type="NCBI Taxonomy" id="1121868"/>
    <lineage>
        <taxon>Bacteria</taxon>
        <taxon>Pseudomonadati</taxon>
        <taxon>Pseudomonadota</taxon>
        <taxon>Gammaproteobacteria</taxon>
        <taxon>Vibrionales</taxon>
        <taxon>Vibrionaceae</taxon>
        <taxon>Enterovibrio</taxon>
    </lineage>
</organism>
<proteinExistence type="predicted"/>
<dbReference type="PANTHER" id="PTHR12143">
    <property type="entry name" value="PEPTIDE N-GLYCANASE PNGASE -RELATED"/>
    <property type="match status" value="1"/>
</dbReference>
<dbReference type="EMBL" id="FUXU01000038">
    <property type="protein sequence ID" value="SKA58165.1"/>
    <property type="molecule type" value="Genomic_DNA"/>
</dbReference>
<dbReference type="AlphaFoldDB" id="A0A1T4UZS7"/>
<gene>
    <name evidence="2" type="ORF">SAMN02745132_02885</name>
</gene>
<reference evidence="3" key="1">
    <citation type="submission" date="2017-02" db="EMBL/GenBank/DDBJ databases">
        <authorList>
            <person name="Varghese N."/>
            <person name="Submissions S."/>
        </authorList>
    </citation>
    <scope>NUCLEOTIDE SEQUENCE [LARGE SCALE GENOMIC DNA]</scope>
    <source>
        <strain evidence="3">DSM 22720</strain>
    </source>
</reference>
<dbReference type="PANTHER" id="PTHR12143:SF39">
    <property type="entry name" value="SECRETED PROTEIN"/>
    <property type="match status" value="1"/>
</dbReference>
<dbReference type="Pfam" id="PF17678">
    <property type="entry name" value="Glyco_hydro_92N"/>
    <property type="match status" value="1"/>
</dbReference>
<keyword evidence="3" id="KW-1185">Reference proteome</keyword>
<feature type="domain" description="Glycosyl hydrolase family 92 N-terminal" evidence="1">
    <location>
        <begin position="53"/>
        <end position="220"/>
    </location>
</feature>
<dbReference type="GO" id="GO:0030246">
    <property type="term" value="F:carbohydrate binding"/>
    <property type="evidence" value="ECO:0007669"/>
    <property type="project" value="InterPro"/>
</dbReference>
<name>A0A1T4UZS7_9GAMM</name>
<evidence type="ECO:0000313" key="2">
    <source>
        <dbReference type="EMBL" id="SKA58165.1"/>
    </source>
</evidence>
<sequence>MKFRKSLIYVAVISGILGTVGCTTQTASLTDQPMIEMGLNVPVMFDDMDVTRYVNPFIGTGNLGNTYPGATTPHGMVQLSPNNGSNGWEYTSGYYYNDNRTVGFSHTHLSGAGAGDLNDILVMPINSRSDYMLNEGSSRLHVEGSRFKHKNEQATAGYYSVFLDDYDIKAELTASDRVGVHRYSFPQDEKSEIIVNLGFTINWDYTAESHFEWDKRNRSLNPYRIMTIPCVISTIT</sequence>
<dbReference type="GO" id="GO:0000224">
    <property type="term" value="F:peptide-N4-(N-acetyl-beta-glucosaminyl)asparagine amidase activity"/>
    <property type="evidence" value="ECO:0007669"/>
    <property type="project" value="TreeGrafter"/>
</dbReference>
<dbReference type="InterPro" id="IPR014718">
    <property type="entry name" value="GH-type_carb-bd"/>
</dbReference>
<dbReference type="PROSITE" id="PS51257">
    <property type="entry name" value="PROKAR_LIPOPROTEIN"/>
    <property type="match status" value="1"/>
</dbReference>
<dbReference type="InterPro" id="IPR041371">
    <property type="entry name" value="GH92_N"/>
</dbReference>
<protein>
    <recommendedName>
        <fullName evidence="1">Glycosyl hydrolase family 92 N-terminal domain-containing protein</fullName>
    </recommendedName>
</protein>
<evidence type="ECO:0000259" key="1">
    <source>
        <dbReference type="Pfam" id="PF17678"/>
    </source>
</evidence>
<dbReference type="GO" id="GO:0006516">
    <property type="term" value="P:glycoprotein catabolic process"/>
    <property type="evidence" value="ECO:0007669"/>
    <property type="project" value="TreeGrafter"/>
</dbReference>
<dbReference type="GO" id="GO:0005829">
    <property type="term" value="C:cytosol"/>
    <property type="evidence" value="ECO:0007669"/>
    <property type="project" value="TreeGrafter"/>
</dbReference>
<evidence type="ECO:0000313" key="3">
    <source>
        <dbReference type="Proteomes" id="UP000190162"/>
    </source>
</evidence>